<organism evidence="4 5">
    <name type="scientific">Coprobacter fastidiosus</name>
    <dbReference type="NCBI Taxonomy" id="1099853"/>
    <lineage>
        <taxon>Bacteria</taxon>
        <taxon>Pseudomonadati</taxon>
        <taxon>Bacteroidota</taxon>
        <taxon>Bacteroidia</taxon>
        <taxon>Bacteroidales</taxon>
        <taxon>Barnesiellaceae</taxon>
        <taxon>Coprobacter</taxon>
    </lineage>
</organism>
<dbReference type="SUPFAM" id="SSF49785">
    <property type="entry name" value="Galactose-binding domain-like"/>
    <property type="match status" value="1"/>
</dbReference>
<evidence type="ECO:0000256" key="1">
    <source>
        <dbReference type="ARBA" id="ARBA00007401"/>
    </source>
</evidence>
<evidence type="ECO:0000313" key="5">
    <source>
        <dbReference type="Proteomes" id="UP000262954"/>
    </source>
</evidence>
<name>A0A354M5B5_9BACT</name>
<evidence type="ECO:0000259" key="3">
    <source>
        <dbReference type="Pfam" id="PF02837"/>
    </source>
</evidence>
<dbReference type="Pfam" id="PF00703">
    <property type="entry name" value="Glyco_hydro_2"/>
    <property type="match status" value="1"/>
</dbReference>
<protein>
    <submittedName>
        <fullName evidence="4">Glycoside hydrolase family 2</fullName>
    </submittedName>
</protein>
<comment type="similarity">
    <text evidence="1">Belongs to the glycosyl hydrolase 2 family.</text>
</comment>
<evidence type="ECO:0000259" key="2">
    <source>
        <dbReference type="Pfam" id="PF00703"/>
    </source>
</evidence>
<dbReference type="PANTHER" id="PTHR42732">
    <property type="entry name" value="BETA-GALACTOSIDASE"/>
    <property type="match status" value="1"/>
</dbReference>
<dbReference type="InterPro" id="IPR006102">
    <property type="entry name" value="Ig-like_GH2"/>
</dbReference>
<dbReference type="InterPro" id="IPR051913">
    <property type="entry name" value="GH2_Domain-Containing"/>
</dbReference>
<gene>
    <name evidence="4" type="ORF">DDY73_11970</name>
</gene>
<dbReference type="InterPro" id="IPR008979">
    <property type="entry name" value="Galactose-bd-like_sf"/>
</dbReference>
<dbReference type="AlphaFoldDB" id="A0A354M5B5"/>
<dbReference type="Gene3D" id="3.20.20.80">
    <property type="entry name" value="Glycosidases"/>
    <property type="match status" value="1"/>
</dbReference>
<dbReference type="Proteomes" id="UP000262954">
    <property type="component" value="Unassembled WGS sequence"/>
</dbReference>
<dbReference type="InterPro" id="IPR006104">
    <property type="entry name" value="Glyco_hydro_2_N"/>
</dbReference>
<dbReference type="SUPFAM" id="SSF51445">
    <property type="entry name" value="(Trans)glycosidases"/>
    <property type="match status" value="1"/>
</dbReference>
<dbReference type="GO" id="GO:0005975">
    <property type="term" value="P:carbohydrate metabolic process"/>
    <property type="evidence" value="ECO:0007669"/>
    <property type="project" value="InterPro"/>
</dbReference>
<evidence type="ECO:0000313" key="4">
    <source>
        <dbReference type="EMBL" id="HBJ09704.1"/>
    </source>
</evidence>
<reference evidence="4 5" key="1">
    <citation type="journal article" date="2018" name="Nat. Biotechnol.">
        <title>A standardized bacterial taxonomy based on genome phylogeny substantially revises the tree of life.</title>
        <authorList>
            <person name="Parks D.H."/>
            <person name="Chuvochina M."/>
            <person name="Waite D.W."/>
            <person name="Rinke C."/>
            <person name="Skarshewski A."/>
            <person name="Chaumeil P.A."/>
            <person name="Hugenholtz P."/>
        </authorList>
    </citation>
    <scope>NUCLEOTIDE SEQUENCE [LARGE SCALE GENOMIC DNA]</scope>
    <source>
        <strain evidence="4">UBA11482</strain>
    </source>
</reference>
<dbReference type="EMBL" id="DNWC01000154">
    <property type="protein sequence ID" value="HBJ09704.1"/>
    <property type="molecule type" value="Genomic_DNA"/>
</dbReference>
<feature type="domain" description="Glycoside hydrolase family 2 immunoglobulin-like beta-sandwich" evidence="2">
    <location>
        <begin position="203"/>
        <end position="308"/>
    </location>
</feature>
<proteinExistence type="inferred from homology"/>
<keyword evidence="4" id="KW-0378">Hydrolase</keyword>
<dbReference type="GO" id="GO:0004553">
    <property type="term" value="F:hydrolase activity, hydrolyzing O-glycosyl compounds"/>
    <property type="evidence" value="ECO:0007669"/>
    <property type="project" value="InterPro"/>
</dbReference>
<dbReference type="Gene3D" id="2.60.120.260">
    <property type="entry name" value="Galactose-binding domain-like"/>
    <property type="match status" value="1"/>
</dbReference>
<dbReference type="InterPro" id="IPR017853">
    <property type="entry name" value="GH"/>
</dbReference>
<dbReference type="Pfam" id="PF02837">
    <property type="entry name" value="Glyco_hydro_2_N"/>
    <property type="match status" value="1"/>
</dbReference>
<feature type="domain" description="Glycosyl hydrolases family 2 sugar binding" evidence="3">
    <location>
        <begin position="27"/>
        <end position="162"/>
    </location>
</feature>
<dbReference type="PANTHER" id="PTHR42732:SF1">
    <property type="entry name" value="BETA-MANNOSIDASE"/>
    <property type="match status" value="1"/>
</dbReference>
<comment type="caution">
    <text evidence="4">The sequence shown here is derived from an EMBL/GenBank/DDBJ whole genome shotgun (WGS) entry which is preliminary data.</text>
</comment>
<sequence>MKRNILFLLLILFGLIPEGFSQEYVLDLSGTWQFAMDSKDVGEQECWFERSLEDVILLPGTTDLAGKGIPNELSPALEKPQMLHLTRRHSYVGPAWYSREIEIPASWKGRNVSLYLERVMWQSKVWIDGVALEGVQESLTTPHRFDLPSDIRPGKHRLTIRIDNRKQYDISVKDLAHAYTNDTQIMWNGVLGRLELRAENQISVEDVQLYPNVSQKKVRCMVTVSNFGKKEKQGTLSFNPKILTDGRALSSQLLTTSFRPGKNTITYDYDMGENTVLWNEFSPVCYQMDVILTQGKKTSAFSARFGMRNLSTSGSVLMNNGDRIYLRGTLECCIFPLTGTPPTDKEGWNKVFSVAKAYGLNHLRFHSWCPPQAAFEVADDMGFYLQVELPLWSLTVGKDTTTNRFLYEEADRILKEYGNHPSFCLMSVGNELQPDFDFLNSLRSYMKSKDNRHLYTTTTFTFEKGHGDWPETGDDFFVTQWTKKGWVRGQGVFNDESPCFNKDYTSSVDGMNVPLISHEIGQYAVYPNLREIEKYKGVLDPLNFKAVRADLQEKGLLSKADDYLNASGKLAAILYKEEIERALKTPGFSGFQLLDLHDFPGQGTALVGLLDAFWDSKGIVAAEDFRNFCSPVVPLTRFPKAIYTNNELFEATVEIANYAASDIENKKISWNLFGPGRKSVASGYFDAAHIEKGKNSVIGKISASLNQVTVATCLTLEVAVVETPYKNSWSVWVYPENVAINAGDVCVTDNLEKALSELSKGRKVLLSPPVGALKGIEGKFVPVFWSPIHFPKQAGSMGILCDSGHSALSDFPTENHTDWQWWHLLKNSKTLVVDSIAPVSAIVEHVDNFANNRRLVSVFEATCNGGKLLFSSMDILSEKNRKYPEIRQLLYSLLNYMNSETFKPCSELPKEDLNKLVDSEIHEVKSSSATSIY</sequence>
<accession>A0A354M5B5</accession>